<organism evidence="2 3">
    <name type="scientific">Desulfosporosinus acididurans</name>
    <dbReference type="NCBI Taxonomy" id="476652"/>
    <lineage>
        <taxon>Bacteria</taxon>
        <taxon>Bacillati</taxon>
        <taxon>Bacillota</taxon>
        <taxon>Clostridia</taxon>
        <taxon>Eubacteriales</taxon>
        <taxon>Desulfitobacteriaceae</taxon>
        <taxon>Desulfosporosinus</taxon>
    </lineage>
</organism>
<dbReference type="AlphaFoldDB" id="A0A0J1FTL4"/>
<gene>
    <name evidence="2" type="primary">phnD_1</name>
    <name evidence="2" type="ORF">DEAC_c12880</name>
</gene>
<dbReference type="PROSITE" id="PS51257">
    <property type="entry name" value="PROKAR_LIPOPROTEIN"/>
    <property type="match status" value="1"/>
</dbReference>
<dbReference type="PANTHER" id="PTHR35841">
    <property type="entry name" value="PHOSPHONATES-BINDING PERIPLASMIC PROTEIN"/>
    <property type="match status" value="1"/>
</dbReference>
<dbReference type="PATRIC" id="fig|476652.3.peg.1325"/>
<feature type="chain" id="PRO_5039418338" evidence="1">
    <location>
        <begin position="20"/>
        <end position="356"/>
    </location>
</feature>
<comment type="caution">
    <text evidence="2">The sequence shown here is derived from an EMBL/GenBank/DDBJ whole genome shotgun (WGS) entry which is preliminary data.</text>
</comment>
<dbReference type="STRING" id="476652.DEAC_c12880"/>
<keyword evidence="3" id="KW-1185">Reference proteome</keyword>
<proteinExistence type="predicted"/>
<dbReference type="SUPFAM" id="SSF53850">
    <property type="entry name" value="Periplasmic binding protein-like II"/>
    <property type="match status" value="1"/>
</dbReference>
<sequence>MKKATLSVMAVLLMSSLLAGCGTAASSSSSANSGSGSGVKEPATITIAWLPNNSGDNEKAFREEFDQIIAKATGKKVENKLTTDYAIAISALESGDAQLGYFGPNEYIVSHAKDPKVIPLVVESGDSGTLNDALYHSRFLVKKGNEDQYKSGDSYDIDNIAGKKMSFVSTSSTSGFNMPAAAILGKFNSQDKWKSLTKDDLAQGGSGKFFSQVLFAGSHQLSLVNVLTGKSDVSAVDDLDVAQYVTLSSGKDNETGAVYTVKQGADAPFNTLAGAQFEIIKSIPVFNTPLEANSAVLSQKTLDEITQALTSDETTKDTKIFAPKGSQGSVFVQPHRFLKVDDSWYDPMRKVLGYSK</sequence>
<dbReference type="Gene3D" id="3.40.190.10">
    <property type="entry name" value="Periplasmic binding protein-like II"/>
    <property type="match status" value="2"/>
</dbReference>
<dbReference type="Pfam" id="PF12974">
    <property type="entry name" value="Phosphonate-bd"/>
    <property type="match status" value="1"/>
</dbReference>
<protein>
    <submittedName>
        <fullName evidence="2">Phosphate-import protein PhnD</fullName>
    </submittedName>
</protein>
<evidence type="ECO:0000313" key="2">
    <source>
        <dbReference type="EMBL" id="KLU66622.1"/>
    </source>
</evidence>
<reference evidence="2 3" key="1">
    <citation type="submission" date="2015-06" db="EMBL/GenBank/DDBJ databases">
        <title>Draft genome of the moderately acidophilic sulfate reducer Candidatus Desulfosporosinus acididurans strain M1.</title>
        <authorList>
            <person name="Poehlein A."/>
            <person name="Petzsch P."/>
            <person name="Johnson B.D."/>
            <person name="Schloemann M."/>
            <person name="Daniel R."/>
            <person name="Muehling M."/>
        </authorList>
    </citation>
    <scope>NUCLEOTIDE SEQUENCE [LARGE SCALE GENOMIC DNA]</scope>
    <source>
        <strain evidence="2 3">M1</strain>
    </source>
</reference>
<dbReference type="EMBL" id="LDZY01000004">
    <property type="protein sequence ID" value="KLU66622.1"/>
    <property type="molecule type" value="Genomic_DNA"/>
</dbReference>
<dbReference type="PANTHER" id="PTHR35841:SF1">
    <property type="entry name" value="PHOSPHONATES-BINDING PERIPLASMIC PROTEIN"/>
    <property type="match status" value="1"/>
</dbReference>
<dbReference type="RefSeq" id="WP_047809180.1">
    <property type="nucleotide sequence ID" value="NZ_LDZY01000004.1"/>
</dbReference>
<accession>A0A0J1FTL4</accession>
<dbReference type="Proteomes" id="UP000036356">
    <property type="component" value="Unassembled WGS sequence"/>
</dbReference>
<feature type="signal peptide" evidence="1">
    <location>
        <begin position="1"/>
        <end position="19"/>
    </location>
</feature>
<evidence type="ECO:0000313" key="3">
    <source>
        <dbReference type="Proteomes" id="UP000036356"/>
    </source>
</evidence>
<name>A0A0J1FTL4_9FIRM</name>
<evidence type="ECO:0000256" key="1">
    <source>
        <dbReference type="SAM" id="SignalP"/>
    </source>
</evidence>
<keyword evidence="1" id="KW-0732">Signal</keyword>